<feature type="transmembrane region" description="Helical" evidence="1">
    <location>
        <begin position="42"/>
        <end position="65"/>
    </location>
</feature>
<feature type="transmembrane region" description="Helical" evidence="1">
    <location>
        <begin position="107"/>
        <end position="125"/>
    </location>
</feature>
<feature type="transmembrane region" description="Helical" evidence="1">
    <location>
        <begin position="12"/>
        <end position="35"/>
    </location>
</feature>
<dbReference type="AlphaFoldDB" id="A0A2R8AWS7"/>
<keyword evidence="1" id="KW-0812">Transmembrane</keyword>
<keyword evidence="1" id="KW-0472">Membrane</keyword>
<proteinExistence type="predicted"/>
<organism evidence="2 3">
    <name type="scientific">Pseudoprimorskyibacter insulae</name>
    <dbReference type="NCBI Taxonomy" id="1695997"/>
    <lineage>
        <taxon>Bacteria</taxon>
        <taxon>Pseudomonadati</taxon>
        <taxon>Pseudomonadota</taxon>
        <taxon>Alphaproteobacteria</taxon>
        <taxon>Rhodobacterales</taxon>
        <taxon>Paracoccaceae</taxon>
        <taxon>Pseudoprimorskyibacter</taxon>
    </lineage>
</organism>
<accession>A0A2R8AWS7</accession>
<dbReference type="Proteomes" id="UP000244904">
    <property type="component" value="Unassembled WGS sequence"/>
</dbReference>
<sequence>MFNLEPNYTVLSFFFIKKFLFLQAIAVLALARLALGPALARLFALAAFVLAVIGIATTFAPAMGWTGIPGHGHAARAMIWQSGMVAMLLPALVLMGSAIARPRRAPWIEVLTFLAIVGLVGLWIATMF</sequence>
<name>A0A2R8AWS7_9RHOB</name>
<evidence type="ECO:0000256" key="1">
    <source>
        <dbReference type="SAM" id="Phobius"/>
    </source>
</evidence>
<evidence type="ECO:0000313" key="3">
    <source>
        <dbReference type="Proteomes" id="UP000244904"/>
    </source>
</evidence>
<protein>
    <submittedName>
        <fullName evidence="2">Uncharacterized protein</fullName>
    </submittedName>
</protein>
<feature type="transmembrane region" description="Helical" evidence="1">
    <location>
        <begin position="77"/>
        <end position="100"/>
    </location>
</feature>
<dbReference type="EMBL" id="OMOJ01000004">
    <property type="protein sequence ID" value="SPF80505.1"/>
    <property type="molecule type" value="Genomic_DNA"/>
</dbReference>
<gene>
    <name evidence="2" type="ORF">PRI8871_02315</name>
</gene>
<dbReference type="RefSeq" id="WP_108886361.1">
    <property type="nucleotide sequence ID" value="NZ_OMOJ01000004.1"/>
</dbReference>
<evidence type="ECO:0000313" key="2">
    <source>
        <dbReference type="EMBL" id="SPF80505.1"/>
    </source>
</evidence>
<keyword evidence="1" id="KW-1133">Transmembrane helix</keyword>
<keyword evidence="3" id="KW-1185">Reference proteome</keyword>
<reference evidence="3" key="1">
    <citation type="submission" date="2018-03" db="EMBL/GenBank/DDBJ databases">
        <authorList>
            <person name="Rodrigo-Torres L."/>
            <person name="Arahal R. D."/>
            <person name="Lucena T."/>
        </authorList>
    </citation>
    <scope>NUCLEOTIDE SEQUENCE [LARGE SCALE GENOMIC DNA]</scope>
    <source>
        <strain evidence="3">CECT 8871</strain>
    </source>
</reference>